<evidence type="ECO:0000313" key="2">
    <source>
        <dbReference type="Proteomes" id="UP000827160"/>
    </source>
</evidence>
<organism evidence="1 2">
    <name type="scientific">Stappia phage SI01</name>
    <dbReference type="NCBI Taxonomy" id="2847766"/>
    <lineage>
        <taxon>Viruses</taxon>
        <taxon>Duplodnaviria</taxon>
        <taxon>Heunggongvirae</taxon>
        <taxon>Uroviricota</taxon>
        <taxon>Caudoviricetes</taxon>
        <taxon>Autographivirales</taxon>
        <taxon>Dunnvirinae</taxon>
        <taxon>Songlingvirus</taxon>
        <taxon>Songlingvirus SI01</taxon>
    </lineage>
</organism>
<dbReference type="Proteomes" id="UP000827160">
    <property type="component" value="Segment"/>
</dbReference>
<reference evidence="1" key="1">
    <citation type="submission" date="2021-06" db="EMBL/GenBank/DDBJ databases">
        <authorList>
            <person name="Nair S."/>
        </authorList>
    </citation>
    <scope>NUCLEOTIDE SEQUENCE</scope>
</reference>
<protein>
    <submittedName>
        <fullName evidence="1">Uncharacterized protein</fullName>
    </submittedName>
</protein>
<keyword evidence="2" id="KW-1185">Reference proteome</keyword>
<sequence length="34" mass="4092">MCFLYRTLNRIYPSLYTGSHTGYRYQSDLTDILE</sequence>
<accession>A0AAE7SSH7</accession>
<name>A0AAE7SSH7_9CAUD</name>
<proteinExistence type="predicted"/>
<evidence type="ECO:0000313" key="1">
    <source>
        <dbReference type="EMBL" id="QXP44100.1"/>
    </source>
</evidence>
<dbReference type="EMBL" id="MZ462995">
    <property type="protein sequence ID" value="QXP44100.1"/>
    <property type="molecule type" value="Genomic_DNA"/>
</dbReference>